<name>B9XL83_PEDPL</name>
<dbReference type="AlphaFoldDB" id="B9XL83"/>
<dbReference type="Proteomes" id="UP000003688">
    <property type="component" value="Unassembled WGS sequence"/>
</dbReference>
<protein>
    <submittedName>
        <fullName evidence="3">Cupin 2 conserved barrel domain protein</fullName>
    </submittedName>
</protein>
<organism evidence="3 4">
    <name type="scientific">Pedosphaera parvula (strain Ellin514)</name>
    <dbReference type="NCBI Taxonomy" id="320771"/>
    <lineage>
        <taxon>Bacteria</taxon>
        <taxon>Pseudomonadati</taxon>
        <taxon>Verrucomicrobiota</taxon>
        <taxon>Pedosphaerae</taxon>
        <taxon>Pedosphaerales</taxon>
        <taxon>Pedosphaeraceae</taxon>
        <taxon>Pedosphaera</taxon>
    </lineage>
</organism>
<dbReference type="InterPro" id="IPR014710">
    <property type="entry name" value="RmlC-like_jellyroll"/>
</dbReference>
<dbReference type="SUPFAM" id="SSF51182">
    <property type="entry name" value="RmlC-like cupins"/>
    <property type="match status" value="1"/>
</dbReference>
<comment type="caution">
    <text evidence="3">The sequence shown here is derived from an EMBL/GenBank/DDBJ whole genome shotgun (WGS) entry which is preliminary data.</text>
</comment>
<evidence type="ECO:0000313" key="4">
    <source>
        <dbReference type="Proteomes" id="UP000003688"/>
    </source>
</evidence>
<evidence type="ECO:0000313" key="3">
    <source>
        <dbReference type="EMBL" id="EEF59434.1"/>
    </source>
</evidence>
<gene>
    <name evidence="3" type="ORF">Cflav_PD2278</name>
</gene>
<dbReference type="PANTHER" id="PTHR35848:SF6">
    <property type="entry name" value="CUPIN TYPE-2 DOMAIN-CONTAINING PROTEIN"/>
    <property type="match status" value="1"/>
</dbReference>
<dbReference type="Gene3D" id="2.60.120.10">
    <property type="entry name" value="Jelly Rolls"/>
    <property type="match status" value="1"/>
</dbReference>
<feature type="domain" description="Cupin type-2" evidence="2">
    <location>
        <begin position="44"/>
        <end position="111"/>
    </location>
</feature>
<dbReference type="OrthoDB" id="9811153at2"/>
<dbReference type="Pfam" id="PF07883">
    <property type="entry name" value="Cupin_2"/>
    <property type="match status" value="1"/>
</dbReference>
<reference evidence="3 4" key="1">
    <citation type="journal article" date="2011" name="J. Bacteriol.">
        <title>Genome sequence of 'Pedosphaera parvula' Ellin514, an aerobic Verrucomicrobial isolate from pasture soil.</title>
        <authorList>
            <person name="Kant R."/>
            <person name="van Passel M.W."/>
            <person name="Sangwan P."/>
            <person name="Palva A."/>
            <person name="Lucas S."/>
            <person name="Copeland A."/>
            <person name="Lapidus A."/>
            <person name="Glavina Del Rio T."/>
            <person name="Dalin E."/>
            <person name="Tice H."/>
            <person name="Bruce D."/>
            <person name="Goodwin L."/>
            <person name="Pitluck S."/>
            <person name="Chertkov O."/>
            <person name="Larimer F.W."/>
            <person name="Land M.L."/>
            <person name="Hauser L."/>
            <person name="Brettin T.S."/>
            <person name="Detter J.C."/>
            <person name="Han S."/>
            <person name="de Vos W.M."/>
            <person name="Janssen P.H."/>
            <person name="Smidt H."/>
        </authorList>
    </citation>
    <scope>NUCLEOTIDE SEQUENCE [LARGE SCALE GENOMIC DNA]</scope>
    <source>
        <strain evidence="3 4">Ellin514</strain>
    </source>
</reference>
<keyword evidence="1" id="KW-0479">Metal-binding</keyword>
<dbReference type="InterPro" id="IPR011051">
    <property type="entry name" value="RmlC_Cupin_sf"/>
</dbReference>
<dbReference type="EMBL" id="ABOX02000028">
    <property type="protein sequence ID" value="EEF59434.1"/>
    <property type="molecule type" value="Genomic_DNA"/>
</dbReference>
<dbReference type="PANTHER" id="PTHR35848">
    <property type="entry name" value="OXALATE-BINDING PROTEIN"/>
    <property type="match status" value="1"/>
</dbReference>
<dbReference type="STRING" id="320771.Cflav_PD2278"/>
<accession>B9XL83</accession>
<dbReference type="InterPro" id="IPR013096">
    <property type="entry name" value="Cupin_2"/>
</dbReference>
<dbReference type="InterPro" id="IPR051610">
    <property type="entry name" value="GPI/OXD"/>
</dbReference>
<sequence>MNSNPNWRFVSFEETIVEEFPNKMHHWYSSPAMVKDTNLLFVRCRMYPGQAHKFHCHPKMEEILYVLSGTAEQWVEKEKRIMTTGHSLYLPANVVHGTYNIGADILDFLAILSPAKSEGPGTVDVSDQEPWRLLRD</sequence>
<keyword evidence="4" id="KW-1185">Reference proteome</keyword>
<proteinExistence type="predicted"/>
<evidence type="ECO:0000259" key="2">
    <source>
        <dbReference type="Pfam" id="PF07883"/>
    </source>
</evidence>
<evidence type="ECO:0000256" key="1">
    <source>
        <dbReference type="ARBA" id="ARBA00022723"/>
    </source>
</evidence>
<dbReference type="GO" id="GO:0046872">
    <property type="term" value="F:metal ion binding"/>
    <property type="evidence" value="ECO:0007669"/>
    <property type="project" value="UniProtKB-KW"/>
</dbReference>